<evidence type="ECO:0000256" key="2">
    <source>
        <dbReference type="ARBA" id="ARBA00023180"/>
    </source>
</evidence>
<proteinExistence type="predicted"/>
<dbReference type="InterPro" id="IPR026664">
    <property type="entry name" value="Stereocilin-rel"/>
</dbReference>
<dbReference type="GO" id="GO:0060091">
    <property type="term" value="C:kinocilium"/>
    <property type="evidence" value="ECO:0007669"/>
    <property type="project" value="TreeGrafter"/>
</dbReference>
<dbReference type="GO" id="GO:0009986">
    <property type="term" value="C:cell surface"/>
    <property type="evidence" value="ECO:0007669"/>
    <property type="project" value="TreeGrafter"/>
</dbReference>
<protein>
    <recommendedName>
        <fullName evidence="3">Stereocilin LRR domain-containing protein</fullName>
    </recommendedName>
</protein>
<dbReference type="InterPro" id="IPR048992">
    <property type="entry name" value="Stereocilin_LRR"/>
</dbReference>
<keyword evidence="1" id="KW-0732">Signal</keyword>
<accession>A0A9D3XQW8</accession>
<evidence type="ECO:0000313" key="4">
    <source>
        <dbReference type="EMBL" id="KAH1183743.1"/>
    </source>
</evidence>
<dbReference type="GO" id="GO:0007160">
    <property type="term" value="P:cell-matrix adhesion"/>
    <property type="evidence" value="ECO:0007669"/>
    <property type="project" value="TreeGrafter"/>
</dbReference>
<evidence type="ECO:0000313" key="5">
    <source>
        <dbReference type="Proteomes" id="UP000827986"/>
    </source>
</evidence>
<comment type="caution">
    <text evidence="4">The sequence shown here is derived from an EMBL/GenBank/DDBJ whole genome shotgun (WGS) entry which is preliminary data.</text>
</comment>
<dbReference type="PANTHER" id="PTHR23412">
    <property type="entry name" value="STEREOCILIN RELATED"/>
    <property type="match status" value="1"/>
</dbReference>
<keyword evidence="2" id="KW-0325">Glycoprotein</keyword>
<evidence type="ECO:0000256" key="1">
    <source>
        <dbReference type="ARBA" id="ARBA00022729"/>
    </source>
</evidence>
<dbReference type="EMBL" id="JAHDVG010000465">
    <property type="protein sequence ID" value="KAH1183743.1"/>
    <property type="molecule type" value="Genomic_DNA"/>
</dbReference>
<dbReference type="Proteomes" id="UP000827986">
    <property type="component" value="Unassembled WGS sequence"/>
</dbReference>
<feature type="domain" description="Stereocilin LRR" evidence="3">
    <location>
        <begin position="789"/>
        <end position="1184"/>
    </location>
</feature>
<dbReference type="Pfam" id="PF21058">
    <property type="entry name" value="Stereocilin"/>
    <property type="match status" value="1"/>
</dbReference>
<evidence type="ECO:0000259" key="3">
    <source>
        <dbReference type="Pfam" id="PF21058"/>
    </source>
</evidence>
<reference evidence="4" key="1">
    <citation type="submission" date="2021-09" db="EMBL/GenBank/DDBJ databases">
        <title>The genome of Mauremys mutica provides insights into the evolution of semi-aquatic lifestyle.</title>
        <authorList>
            <person name="Gong S."/>
            <person name="Gao Y."/>
        </authorList>
    </citation>
    <scope>NUCLEOTIDE SEQUENCE</scope>
    <source>
        <strain evidence="4">MM-2020</strain>
        <tissue evidence="4">Muscle</tissue>
    </source>
</reference>
<keyword evidence="5" id="KW-1185">Reference proteome</keyword>
<dbReference type="GO" id="GO:0032426">
    <property type="term" value="C:stereocilium tip"/>
    <property type="evidence" value="ECO:0007669"/>
    <property type="project" value="TreeGrafter"/>
</dbReference>
<sequence length="1858" mass="203325">MGGVGVRRVSVGTGDGGVGVRRVSVGAGEWGVGVRRVSGYRRWGRRRAKGAAPEGHRVPVRDLISFLMLEGGQRSGGSVLSSFPAGLRRQEDVKSLVRSVLVGLESLGILPTVRSSPLRALWQSRGSRSQISGFLYNISMHLEQQKLDELGAMPWGSLLQHLLSQPSPTPALQLRDVLISLRGSRDWDMLLSLIRSLLSRFSRDQTLLLFLQQNWARLSSLGEALAQALLTGVLGQGSPGLQGTDCPLTGRGNCSSSTDWVSQLLKLFEGTSWKPRVRLQPAGPVLASERFKPFRVVPGAIRELNPNASNLLQISRTKQPGLDSEGGSADTLWGALEEAAKQRLLRRMGRSLYPSFRRKVSRVTGLLVDKVSVALGVPQSDREGKCTVAPLSAANRGIRHNISWNARTLGFKSRTFPSPPPILSCMQPARKPPQVTKRASGDAWGASWPSAEVLESACNDTIPGLPGISNFTVYLYCSLFNGSDSSSQPPSDLGAACSSSAWYFSSPSGDSMWVRTCREYFPGQFNTTVCSNASLLQLPSPNQPLMEQLCANLSLPPKGDSCLEGLPGAPWSQEDFWSCFLENQTLWTQRLCTNESLQAVPANSSTWISRRCHGHQLQTKTLNSSLLRNSDPCNFHAWSLQALRNASLVEQCREVNPARFQELVCENSSLLQSLESSHPWLMDHCLDSLQNGQCFLQRLLDILPISSHVDASWLCRDPASYLLGLVSQLTHCEEETSHWILSMNYLLRLLEFTLPSSELDEVGQAARDQLSEAILLSSLLDNGSFWALLKVNSSLSILQAVGQYLRQEHDTSFKKELLSCFSPVLWDLIQREEGAPALEVLVQEYLQMPQENFQQLLLSAESEAVQRFLALLHRSWPQLQVPMSDEQALQALASRLMGRFPQLTPQLFVDLSQFMPFMAVSDIMRVPPALLANESVLAALRSHSPHMKLVQKSAFAKLLLQAQLLGDVPTWRPGYLRTIQPLLPHLPLRCFVQLTPQQIQGLADGWQDVRLRLAQGRHVAHSLINVSRGAGEEQVHRLGTFACYLSPGELQVLAPLRDPWGPVEQSLLACAANGVLSQHGRVAYALADLLRSASLAAVGPQELRAWRGIVPELGVRFLQRLSATQVRALIPELQAAHLTPAQASVLLTQAVRTENVTEGVASSLCPLLPGLGPESLQAIPTPTLAQACECQATALPLLSAPQKAALLQRLSREQPARSVWPDCLVPFVPLKLLHLDAATLLGQRGRFWELPWSQQQAQFLWRKVEAGTSVSQDTIRALGTLAAGMGCARLQQFRRRADFLGVLRVLYACPSSLPGSLRRCVWEEVRRRPGLSGEELVWLGPKFLMDLPAKLVDKLPNDSVRLILDYVSSHPQSLLVLPPHRRAALAHRALRLLRAPAETEIPGEVLDLLGPLLGFLGQEAAARIQPESLLLRLEELQGACLAEGFAEELGRLLLTERVLGPPQRWSLLDVQQLGRLVFLLPVESIRLIPREVRSRDTLEQLLQSQQEWEHSEPGRLCQAPGAQGRVRSRKEALVAWLVRSSPVGAQDPVPSCADMRATYPAAWSAAQIASMAPSHFEGCLGLISQDPALSPEQLRAALGKAKQLFGTAQPLQPVHLLQLGLLATQLSEQELQELELSNWGALSVLGVLEGWTARQMRAIVSSFLRQSGVSVQGLALPELAALGHLLCGLRADEMRMLNSQEFSQAAPFVGSLRLGCSERQLETLAELLTSHSAFGPVSSWGPEIFTEIGTLAAGLQDIALSSLVPEQIRALTPLAIAGIPAPKFTVVFSPAQLLGFTSAQASAVTPQQRARLSAQQRQAVASAQYEVEGAQDGRGRNHARCHPGPSALALLCLMYSFG</sequence>
<dbReference type="PANTHER" id="PTHR23412:SF14">
    <property type="entry name" value="STEREOCILIN-RELATED"/>
    <property type="match status" value="1"/>
</dbReference>
<organism evidence="4 5">
    <name type="scientific">Mauremys mutica</name>
    <name type="common">yellowpond turtle</name>
    <dbReference type="NCBI Taxonomy" id="74926"/>
    <lineage>
        <taxon>Eukaryota</taxon>
        <taxon>Metazoa</taxon>
        <taxon>Chordata</taxon>
        <taxon>Craniata</taxon>
        <taxon>Vertebrata</taxon>
        <taxon>Euteleostomi</taxon>
        <taxon>Archelosauria</taxon>
        <taxon>Testudinata</taxon>
        <taxon>Testudines</taxon>
        <taxon>Cryptodira</taxon>
        <taxon>Durocryptodira</taxon>
        <taxon>Testudinoidea</taxon>
        <taxon>Geoemydidae</taxon>
        <taxon>Geoemydinae</taxon>
        <taxon>Mauremys</taxon>
    </lineage>
</organism>
<gene>
    <name evidence="4" type="ORF">KIL84_014359</name>
</gene>
<name>A0A9D3XQW8_9SAUR</name>